<keyword evidence="2" id="KW-0479">Metal-binding</keyword>
<feature type="transmembrane region" description="Helical" evidence="8">
    <location>
        <begin position="505"/>
        <end position="524"/>
    </location>
</feature>
<keyword evidence="3 6" id="KW-0863">Zinc-finger</keyword>
<evidence type="ECO:0000259" key="9">
    <source>
        <dbReference type="PROSITE" id="PS50089"/>
    </source>
</evidence>
<protein>
    <submittedName>
        <fullName evidence="11">E3 ubiquitin-protein ligase RNF103-like</fullName>
    </submittedName>
</protein>
<evidence type="ECO:0000256" key="1">
    <source>
        <dbReference type="ARBA" id="ARBA00004906"/>
    </source>
</evidence>
<reference evidence="11" key="1">
    <citation type="submission" date="2025-08" db="UniProtKB">
        <authorList>
            <consortium name="RefSeq"/>
        </authorList>
    </citation>
    <scope>IDENTIFICATION</scope>
</reference>
<dbReference type="Pfam" id="PF12678">
    <property type="entry name" value="zf-rbx1"/>
    <property type="match status" value="1"/>
</dbReference>
<keyword evidence="8" id="KW-0812">Transmembrane</keyword>
<dbReference type="GO" id="GO:0005783">
    <property type="term" value="C:endoplasmic reticulum"/>
    <property type="evidence" value="ECO:0007669"/>
    <property type="project" value="TreeGrafter"/>
</dbReference>
<sequence length="821" mass="91601">MLCLLKLALLVLYLVLIIFVAVLSDVVRLYNMSFVTSSSTANVVDAKSLATETLESILRQRGVTSSTAHNYYHFLQYQESSSHLNNRSHHSALQHQHHRRHLLQLVELSGLVRVEEILDLDSLLLHEWNNEKLSSTVGSIITLGAEHRGSRSREPVKGSSGLWGTPSSGSDLLGEIEDRTRDASWLILVRLRGGASLLDQASWQEVIGAVSHFGIRTAVFDCSRDRWICDRRNWVVPQLILTLPENHANSTNKLLKHKKELLWHYSYNLHKPRQVVNWVARQLANQVHRLQPSDLSAWEKFDSGLESSHKLRIILVSKTEQPPMFLSAIAVRFSSRIDVGIIDMAYMTEISSHLKPINQLIAIPSTTSYIVLTPLSGMIVYGERAGEALNFRRMEIFLNFMVPEARSIFTVTLALVNLMLCIELFLFSSSRLLKHILSWISRVLKYNAALLLVWLGVIALMQSRFHCVDKILEQALTVLAQKFFNGSYIGCLLRSQWPFISCFRVLAVSVFIFGSAVAIPWWQVRPRTTPPSSQHPPTSSTTSLLPQFSSSLSSSTSTTQNGDVFTTPLLAATGADFPMFHHHYSGPHRQLSWIERGSGARSVVLLNQLFGQVVSLQRMSLSQAAAAATSTTADTMTGEGNAAVVDVAGHVSSAGNPNHFMHLTSDAAWLPLGVSLDYISQLPKWRFKFANVDEVHNLSQSASQSSLAVEGSEENEAVLLQYAKFPAGMLPSLICSICLERYRSETTEDSNNGSHGTKKYGGDTLCGLPCGHAFHAHCVLNWLTRDHHVCPICRWPSYQQKQNPPEKNRDSWGDWDLGSPV</sequence>
<evidence type="ECO:0000256" key="4">
    <source>
        <dbReference type="ARBA" id="ARBA00022786"/>
    </source>
</evidence>
<dbReference type="PROSITE" id="PS50089">
    <property type="entry name" value="ZF_RING_2"/>
    <property type="match status" value="1"/>
</dbReference>
<dbReference type="AlphaFoldDB" id="A0AAJ7SJI1"/>
<keyword evidence="8" id="KW-0472">Membrane</keyword>
<evidence type="ECO:0000256" key="5">
    <source>
        <dbReference type="ARBA" id="ARBA00022833"/>
    </source>
</evidence>
<feature type="transmembrane region" description="Helical" evidence="8">
    <location>
        <begin position="471"/>
        <end position="493"/>
    </location>
</feature>
<dbReference type="InterPro" id="IPR013083">
    <property type="entry name" value="Znf_RING/FYVE/PHD"/>
</dbReference>
<gene>
    <name evidence="11" type="primary">LOC114828634</name>
</gene>
<dbReference type="PANTHER" id="PTHR15302:SF0">
    <property type="entry name" value="E3 UBIQUITIN-PROTEIN LIGASE RNF103"/>
    <property type="match status" value="1"/>
</dbReference>
<dbReference type="GO" id="GO:0004842">
    <property type="term" value="F:ubiquitin-protein transferase activity"/>
    <property type="evidence" value="ECO:0007669"/>
    <property type="project" value="InterPro"/>
</dbReference>
<keyword evidence="5" id="KW-0862">Zinc</keyword>
<feature type="domain" description="RING-type" evidence="9">
    <location>
        <begin position="735"/>
        <end position="794"/>
    </location>
</feature>
<dbReference type="SUPFAM" id="SSF57850">
    <property type="entry name" value="RING/U-box"/>
    <property type="match status" value="1"/>
</dbReference>
<keyword evidence="4" id="KW-0833">Ubl conjugation pathway</keyword>
<evidence type="ECO:0000256" key="6">
    <source>
        <dbReference type="PROSITE-ProRule" id="PRU00175"/>
    </source>
</evidence>
<evidence type="ECO:0000256" key="2">
    <source>
        <dbReference type="ARBA" id="ARBA00022723"/>
    </source>
</evidence>
<feature type="region of interest" description="Disordered" evidence="7">
    <location>
        <begin position="528"/>
        <end position="560"/>
    </location>
</feature>
<feature type="transmembrane region" description="Helical" evidence="8">
    <location>
        <begin position="408"/>
        <end position="427"/>
    </location>
</feature>
<proteinExistence type="predicted"/>
<evidence type="ECO:0000256" key="8">
    <source>
        <dbReference type="SAM" id="Phobius"/>
    </source>
</evidence>
<keyword evidence="10" id="KW-1185">Reference proteome</keyword>
<dbReference type="PANTHER" id="PTHR15302">
    <property type="entry name" value="E3 UBIQUITIN-PROTEIN LIGASE RNF103"/>
    <property type="match status" value="1"/>
</dbReference>
<dbReference type="InterPro" id="IPR042494">
    <property type="entry name" value="RNF103"/>
</dbReference>
<comment type="pathway">
    <text evidence="1">Protein modification; protein ubiquitination.</text>
</comment>
<dbReference type="InterPro" id="IPR001841">
    <property type="entry name" value="Znf_RING"/>
</dbReference>
<dbReference type="InterPro" id="IPR024766">
    <property type="entry name" value="Znf_RING_H2"/>
</dbReference>
<evidence type="ECO:0000256" key="7">
    <source>
        <dbReference type="SAM" id="MobiDB-lite"/>
    </source>
</evidence>
<feature type="region of interest" description="Disordered" evidence="7">
    <location>
        <begin position="799"/>
        <end position="821"/>
    </location>
</feature>
<dbReference type="SMART" id="SM00184">
    <property type="entry name" value="RING"/>
    <property type="match status" value="1"/>
</dbReference>
<accession>A0AAJ7SJI1</accession>
<evidence type="ECO:0000256" key="3">
    <source>
        <dbReference type="ARBA" id="ARBA00022771"/>
    </source>
</evidence>
<feature type="compositionally biased region" description="Low complexity" evidence="7">
    <location>
        <begin position="530"/>
        <end position="560"/>
    </location>
</feature>
<organism evidence="10 11">
    <name type="scientific">Galendromus occidentalis</name>
    <name type="common">western predatory mite</name>
    <dbReference type="NCBI Taxonomy" id="34638"/>
    <lineage>
        <taxon>Eukaryota</taxon>
        <taxon>Metazoa</taxon>
        <taxon>Ecdysozoa</taxon>
        <taxon>Arthropoda</taxon>
        <taxon>Chelicerata</taxon>
        <taxon>Arachnida</taxon>
        <taxon>Acari</taxon>
        <taxon>Parasitiformes</taxon>
        <taxon>Mesostigmata</taxon>
        <taxon>Gamasina</taxon>
        <taxon>Phytoseioidea</taxon>
        <taxon>Phytoseiidae</taxon>
        <taxon>Typhlodrominae</taxon>
        <taxon>Galendromus</taxon>
    </lineage>
</organism>
<dbReference type="GO" id="GO:0016567">
    <property type="term" value="P:protein ubiquitination"/>
    <property type="evidence" value="ECO:0007669"/>
    <property type="project" value="InterPro"/>
</dbReference>
<dbReference type="GO" id="GO:0008270">
    <property type="term" value="F:zinc ion binding"/>
    <property type="evidence" value="ECO:0007669"/>
    <property type="project" value="UniProtKB-KW"/>
</dbReference>
<evidence type="ECO:0000313" key="11">
    <source>
        <dbReference type="RefSeq" id="XP_028969214.1"/>
    </source>
</evidence>
<dbReference type="RefSeq" id="XP_028969214.1">
    <property type="nucleotide sequence ID" value="XM_029113381.1"/>
</dbReference>
<feature type="transmembrane region" description="Helical" evidence="8">
    <location>
        <begin position="448"/>
        <end position="465"/>
    </location>
</feature>
<dbReference type="KEGG" id="goe:114828634"/>
<name>A0AAJ7SJI1_9ACAR</name>
<evidence type="ECO:0000313" key="10">
    <source>
        <dbReference type="Proteomes" id="UP000694867"/>
    </source>
</evidence>
<dbReference type="GeneID" id="114828634"/>
<keyword evidence="8" id="KW-1133">Transmembrane helix</keyword>
<dbReference type="GO" id="GO:0036503">
    <property type="term" value="P:ERAD pathway"/>
    <property type="evidence" value="ECO:0007669"/>
    <property type="project" value="TreeGrafter"/>
</dbReference>
<dbReference type="Proteomes" id="UP000694867">
    <property type="component" value="Unplaced"/>
</dbReference>
<dbReference type="GO" id="GO:0031461">
    <property type="term" value="C:cullin-RING ubiquitin ligase complex"/>
    <property type="evidence" value="ECO:0007669"/>
    <property type="project" value="UniProtKB-ARBA"/>
</dbReference>
<dbReference type="Gene3D" id="3.30.40.10">
    <property type="entry name" value="Zinc/RING finger domain, C3HC4 (zinc finger)"/>
    <property type="match status" value="1"/>
</dbReference>
<dbReference type="CDD" id="cd16473">
    <property type="entry name" value="RING-H2_RNF103"/>
    <property type="match status" value="1"/>
</dbReference>